<name>A0AAW9SLC2_CORAY</name>
<feature type="transmembrane region" description="Helical" evidence="7">
    <location>
        <begin position="246"/>
        <end position="266"/>
    </location>
</feature>
<dbReference type="RefSeq" id="WP_284827328.1">
    <property type="nucleotide sequence ID" value="NZ_JASOOY020000024.1"/>
</dbReference>
<protein>
    <submittedName>
        <fullName evidence="9">MFS transporter</fullName>
    </submittedName>
</protein>
<dbReference type="GO" id="GO:0005886">
    <property type="term" value="C:plasma membrane"/>
    <property type="evidence" value="ECO:0007669"/>
    <property type="project" value="UniProtKB-SubCell"/>
</dbReference>
<evidence type="ECO:0000256" key="6">
    <source>
        <dbReference type="ARBA" id="ARBA00023136"/>
    </source>
</evidence>
<dbReference type="EMBL" id="JASOOY020000024">
    <property type="protein sequence ID" value="MEO3717337.1"/>
    <property type="molecule type" value="Genomic_DNA"/>
</dbReference>
<feature type="transmembrane region" description="Helical" evidence="7">
    <location>
        <begin position="379"/>
        <end position="405"/>
    </location>
</feature>
<feature type="transmembrane region" description="Helical" evidence="7">
    <location>
        <begin position="308"/>
        <end position="326"/>
    </location>
</feature>
<feature type="transmembrane region" description="Helical" evidence="7">
    <location>
        <begin position="332"/>
        <end position="358"/>
    </location>
</feature>
<organism evidence="9 10">
    <name type="scientific">Corynebacterium amycolatum</name>
    <dbReference type="NCBI Taxonomy" id="43765"/>
    <lineage>
        <taxon>Bacteria</taxon>
        <taxon>Bacillati</taxon>
        <taxon>Actinomycetota</taxon>
        <taxon>Actinomycetes</taxon>
        <taxon>Mycobacteriales</taxon>
        <taxon>Corynebacteriaceae</taxon>
        <taxon>Corynebacterium</taxon>
    </lineage>
</organism>
<dbReference type="InterPro" id="IPR020846">
    <property type="entry name" value="MFS_dom"/>
</dbReference>
<dbReference type="InterPro" id="IPR011701">
    <property type="entry name" value="MFS"/>
</dbReference>
<dbReference type="PANTHER" id="PTHR23517:SF13">
    <property type="entry name" value="MAJOR FACILITATOR SUPERFAMILY MFS_1"/>
    <property type="match status" value="1"/>
</dbReference>
<dbReference type="InterPro" id="IPR036259">
    <property type="entry name" value="MFS_trans_sf"/>
</dbReference>
<dbReference type="AlphaFoldDB" id="A0AAW9SLC2"/>
<evidence type="ECO:0000313" key="9">
    <source>
        <dbReference type="EMBL" id="MEO3717337.1"/>
    </source>
</evidence>
<reference evidence="9" key="1">
    <citation type="submission" date="2023-05" db="EMBL/GenBank/DDBJ databases">
        <authorList>
            <person name="Du J."/>
        </authorList>
    </citation>
    <scope>NUCLEOTIDE SEQUENCE</scope>
    <source>
        <strain evidence="9">UMB1064</strain>
    </source>
</reference>
<evidence type="ECO:0000313" key="10">
    <source>
        <dbReference type="Proteomes" id="UP001223646"/>
    </source>
</evidence>
<feature type="transmembrane region" description="Helical" evidence="7">
    <location>
        <begin position="166"/>
        <end position="185"/>
    </location>
</feature>
<evidence type="ECO:0000259" key="8">
    <source>
        <dbReference type="PROSITE" id="PS50850"/>
    </source>
</evidence>
<evidence type="ECO:0000256" key="2">
    <source>
        <dbReference type="ARBA" id="ARBA00022448"/>
    </source>
</evidence>
<feature type="domain" description="Major facilitator superfamily (MFS) profile" evidence="8">
    <location>
        <begin position="1"/>
        <end position="420"/>
    </location>
</feature>
<comment type="subcellular location">
    <subcellularLocation>
        <location evidence="1">Cell membrane</location>
        <topology evidence="1">Multi-pass membrane protein</topology>
    </subcellularLocation>
</comment>
<keyword evidence="6 7" id="KW-0472">Membrane</keyword>
<dbReference type="SUPFAM" id="SSF103473">
    <property type="entry name" value="MFS general substrate transporter"/>
    <property type="match status" value="1"/>
</dbReference>
<keyword evidence="5 7" id="KW-1133">Transmembrane helix</keyword>
<dbReference type="PANTHER" id="PTHR23517">
    <property type="entry name" value="RESISTANCE PROTEIN MDTM, PUTATIVE-RELATED-RELATED"/>
    <property type="match status" value="1"/>
</dbReference>
<feature type="transmembrane region" description="Helical" evidence="7">
    <location>
        <begin position="39"/>
        <end position="58"/>
    </location>
</feature>
<dbReference type="PROSITE" id="PS50850">
    <property type="entry name" value="MFS"/>
    <property type="match status" value="1"/>
</dbReference>
<dbReference type="Gene3D" id="1.20.1250.20">
    <property type="entry name" value="MFS general substrate transporter like domains"/>
    <property type="match status" value="1"/>
</dbReference>
<dbReference type="Pfam" id="PF07690">
    <property type="entry name" value="MFS_1"/>
    <property type="match status" value="1"/>
</dbReference>
<feature type="transmembrane region" description="Helical" evidence="7">
    <location>
        <begin position="129"/>
        <end position="151"/>
    </location>
</feature>
<evidence type="ECO:0000256" key="1">
    <source>
        <dbReference type="ARBA" id="ARBA00004651"/>
    </source>
</evidence>
<dbReference type="InterPro" id="IPR050171">
    <property type="entry name" value="MFS_Transporters"/>
</dbReference>
<evidence type="ECO:0000256" key="3">
    <source>
        <dbReference type="ARBA" id="ARBA00022475"/>
    </source>
</evidence>
<feature type="transmembrane region" description="Helical" evidence="7">
    <location>
        <begin position="93"/>
        <end position="117"/>
    </location>
</feature>
<feature type="transmembrane region" description="Helical" evidence="7">
    <location>
        <begin position="278"/>
        <end position="296"/>
    </location>
</feature>
<reference evidence="9" key="2">
    <citation type="submission" date="2024-05" db="EMBL/GenBank/DDBJ databases">
        <authorList>
            <person name="Wolfe A."/>
        </authorList>
    </citation>
    <scope>NUCLEOTIDE SEQUENCE</scope>
    <source>
        <strain evidence="9">UMB1064</strain>
    </source>
</reference>
<evidence type="ECO:0000256" key="5">
    <source>
        <dbReference type="ARBA" id="ARBA00022989"/>
    </source>
</evidence>
<keyword evidence="2" id="KW-0813">Transport</keyword>
<sequence length="425" mass="44030">MRRWFGLLVLITVLGQAVFNGGRVLLSWRVLDFGGSAATVGWFTAAFSLVPLIIALPAGKLVDSHRATEVMYSGLVATVIAAAVMALSPNLPILLLGYVALGFAHMTTLIAAQGMVSHLRGGVAGLDSLFAYFTLGISVGQFLGIVGAGLLTPNHDGSAMTATTSALWTMTGIGAVALVIGWPVATAYRRHEANAAAEVQAASSTEYSPASTVSDRSRMEERRLAQAEASGASVLSILRIDGMSSAMSVSIAVIVAIDLLTAYVPVLGRELGFSVAEVTAILGARSGLAIISRALMPTVLRKANRNRVLIIAVCAGVMPLLAMPWLQSAWLMVIAVGICGLAWGFVMPMSMTWVSSLVDAEVRAQALSIRLMGNRLAQVILPPVAGLGATAMGAGSVFLGAGALMGVASATAWRRLAGDKAALTK</sequence>
<dbReference type="GO" id="GO:0022857">
    <property type="term" value="F:transmembrane transporter activity"/>
    <property type="evidence" value="ECO:0007669"/>
    <property type="project" value="InterPro"/>
</dbReference>
<feature type="transmembrane region" description="Helical" evidence="7">
    <location>
        <begin position="70"/>
        <end position="87"/>
    </location>
</feature>
<keyword evidence="4 7" id="KW-0812">Transmembrane</keyword>
<proteinExistence type="predicted"/>
<comment type="caution">
    <text evidence="9">The sequence shown here is derived from an EMBL/GenBank/DDBJ whole genome shotgun (WGS) entry which is preliminary data.</text>
</comment>
<keyword evidence="3" id="KW-1003">Cell membrane</keyword>
<evidence type="ECO:0000256" key="7">
    <source>
        <dbReference type="SAM" id="Phobius"/>
    </source>
</evidence>
<evidence type="ECO:0000256" key="4">
    <source>
        <dbReference type="ARBA" id="ARBA00022692"/>
    </source>
</evidence>
<gene>
    <name evidence="9" type="ORF">QP460_007035</name>
</gene>
<accession>A0AAW9SLC2</accession>
<dbReference type="Proteomes" id="UP001223646">
    <property type="component" value="Unassembled WGS sequence"/>
</dbReference>